<dbReference type="KEGG" id="bcoh:BC6307_04445"/>
<feature type="transmembrane region" description="Helical" evidence="1">
    <location>
        <begin position="32"/>
        <end position="52"/>
    </location>
</feature>
<keyword evidence="1" id="KW-1133">Transmembrane helix</keyword>
<proteinExistence type="predicted"/>
<accession>A0A223KM41</accession>
<evidence type="ECO:0000313" key="3">
    <source>
        <dbReference type="Proteomes" id="UP000215224"/>
    </source>
</evidence>
<sequence>MRIIATLFWTLLLVNMISYVVASMQGDTYNFITSSIVAVIFAGFVMLIGKALPNEPVEKH</sequence>
<dbReference type="RefSeq" id="WP_066416675.1">
    <property type="nucleotide sequence ID" value="NZ_CP018866.1"/>
</dbReference>
<gene>
    <name evidence="2" type="ORF">BC6307_04445</name>
</gene>
<dbReference type="EMBL" id="CP018866">
    <property type="protein sequence ID" value="AST90580.1"/>
    <property type="molecule type" value="Genomic_DNA"/>
</dbReference>
<keyword evidence="1" id="KW-0812">Transmembrane</keyword>
<dbReference type="STRING" id="1314751.GCA_001591425_02537"/>
<dbReference type="AlphaFoldDB" id="A0A223KM41"/>
<organism evidence="2 3">
    <name type="scientific">Sutcliffiella cohnii</name>
    <dbReference type="NCBI Taxonomy" id="33932"/>
    <lineage>
        <taxon>Bacteria</taxon>
        <taxon>Bacillati</taxon>
        <taxon>Bacillota</taxon>
        <taxon>Bacilli</taxon>
        <taxon>Bacillales</taxon>
        <taxon>Bacillaceae</taxon>
        <taxon>Sutcliffiella</taxon>
    </lineage>
</organism>
<reference evidence="2 3" key="1">
    <citation type="submission" date="2016-12" db="EMBL/GenBank/DDBJ databases">
        <title>The whole genome sequencing and assembly of Bacillus cohnii DSM 6307T strain.</title>
        <authorList>
            <person name="Lee Y.-J."/>
            <person name="Yi H."/>
            <person name="Bahn Y.-S."/>
            <person name="Kim J.F."/>
            <person name="Lee D.-W."/>
        </authorList>
    </citation>
    <scope>NUCLEOTIDE SEQUENCE [LARGE SCALE GENOMIC DNA]</scope>
    <source>
        <strain evidence="2 3">DSM 6307</strain>
    </source>
</reference>
<keyword evidence="3" id="KW-1185">Reference proteome</keyword>
<evidence type="ECO:0000313" key="2">
    <source>
        <dbReference type="EMBL" id="AST90580.1"/>
    </source>
</evidence>
<evidence type="ECO:0000256" key="1">
    <source>
        <dbReference type="SAM" id="Phobius"/>
    </source>
</evidence>
<dbReference type="Proteomes" id="UP000215224">
    <property type="component" value="Chromosome"/>
</dbReference>
<dbReference type="InterPro" id="IPR021324">
    <property type="entry name" value="DUF2929"/>
</dbReference>
<dbReference type="Pfam" id="PF11151">
    <property type="entry name" value="DUF2929"/>
    <property type="match status" value="1"/>
</dbReference>
<keyword evidence="1" id="KW-0472">Membrane</keyword>
<protein>
    <submittedName>
        <fullName evidence="2">DUF2929 domain-containing protein</fullName>
    </submittedName>
</protein>
<name>A0A223KM41_9BACI</name>